<dbReference type="GO" id="GO:0030488">
    <property type="term" value="P:tRNA methylation"/>
    <property type="evidence" value="ECO:0007669"/>
    <property type="project" value="TreeGrafter"/>
</dbReference>
<dbReference type="InterPro" id="IPR036188">
    <property type="entry name" value="FAD/NAD-bd_sf"/>
</dbReference>
<dbReference type="RefSeq" id="WP_017806731.1">
    <property type="nucleotide sequence ID" value="NZ_PQVK01000292.1"/>
</dbReference>
<dbReference type="InterPro" id="IPR026904">
    <property type="entry name" value="MnmG_C"/>
</dbReference>
<protein>
    <recommendedName>
        <fullName evidence="4 12">tRNA uridine 5-carboxymethylaminomethyl modification enzyme MnmG</fullName>
    </recommendedName>
    <alternativeName>
        <fullName evidence="11 12">Glucose-inhibited division protein A</fullName>
    </alternativeName>
</protein>
<dbReference type="Gene3D" id="1.10.150.570">
    <property type="entry name" value="GidA associated domain, C-terminal subdomain"/>
    <property type="match status" value="1"/>
</dbReference>
<dbReference type="PANTHER" id="PTHR11806:SF0">
    <property type="entry name" value="PROTEIN MTO1 HOMOLOG, MITOCHONDRIAL"/>
    <property type="match status" value="1"/>
</dbReference>
<feature type="binding site" evidence="12">
    <location>
        <position position="180"/>
    </location>
    <ligand>
        <name>FAD</name>
        <dbReference type="ChEBI" id="CHEBI:57692"/>
    </ligand>
</feature>
<keyword evidence="6 12" id="KW-0285">Flavoprotein</keyword>
<feature type="domain" description="tRNA uridine 5-carboxymethylaminomethyl modification enzyme C-terminal subdomain" evidence="13">
    <location>
        <begin position="546"/>
        <end position="617"/>
    </location>
</feature>
<comment type="similarity">
    <text evidence="3 12">Belongs to the MnmG family.</text>
</comment>
<feature type="binding site" evidence="12">
    <location>
        <position position="370"/>
    </location>
    <ligand>
        <name>FAD</name>
        <dbReference type="ChEBI" id="CHEBI:57692"/>
    </ligand>
</feature>
<dbReference type="AlphaFoldDB" id="A0A377I5L2"/>
<comment type="subcellular location">
    <subcellularLocation>
        <location evidence="12">Cytoplasm</location>
    </subcellularLocation>
</comment>
<gene>
    <name evidence="12 14" type="primary">mnmG</name>
    <name evidence="12" type="synonym">gidA</name>
    <name evidence="14" type="ORF">NCTC11296_00470</name>
</gene>
<dbReference type="GO" id="GO:0005829">
    <property type="term" value="C:cytosol"/>
    <property type="evidence" value="ECO:0007669"/>
    <property type="project" value="TreeGrafter"/>
</dbReference>
<evidence type="ECO:0000256" key="2">
    <source>
        <dbReference type="ARBA" id="ARBA00003717"/>
    </source>
</evidence>
<keyword evidence="9 12" id="KW-0520">NAD</keyword>
<evidence type="ECO:0000256" key="9">
    <source>
        <dbReference type="ARBA" id="ARBA00023027"/>
    </source>
</evidence>
<evidence type="ECO:0000256" key="8">
    <source>
        <dbReference type="ARBA" id="ARBA00022827"/>
    </source>
</evidence>
<dbReference type="InterPro" id="IPR047001">
    <property type="entry name" value="MnmG_C_subdom"/>
</dbReference>
<dbReference type="HAMAP" id="MF_00129">
    <property type="entry name" value="MnmG_GidA"/>
    <property type="match status" value="1"/>
</dbReference>
<evidence type="ECO:0000256" key="1">
    <source>
        <dbReference type="ARBA" id="ARBA00001974"/>
    </source>
</evidence>
<dbReference type="Proteomes" id="UP000254465">
    <property type="component" value="Unassembled WGS sequence"/>
</dbReference>
<dbReference type="Pfam" id="PF21680">
    <property type="entry name" value="GIDA_C_1st"/>
    <property type="match status" value="1"/>
</dbReference>
<keyword evidence="8 12" id="KW-0274">FAD</keyword>
<keyword evidence="7 12" id="KW-0819">tRNA processing</keyword>
<dbReference type="PANTHER" id="PTHR11806">
    <property type="entry name" value="GLUCOSE INHIBITED DIVISION PROTEIN A"/>
    <property type="match status" value="1"/>
</dbReference>
<evidence type="ECO:0000256" key="10">
    <source>
        <dbReference type="ARBA" id="ARBA00025948"/>
    </source>
</evidence>
<dbReference type="FunFam" id="1.10.150.570:FF:000001">
    <property type="entry name" value="tRNA uridine 5-carboxymethylaminomethyl modification enzyme MnmG"/>
    <property type="match status" value="1"/>
</dbReference>
<accession>A0A377I5L2</accession>
<evidence type="ECO:0000256" key="6">
    <source>
        <dbReference type="ARBA" id="ARBA00022630"/>
    </source>
</evidence>
<dbReference type="InterPro" id="IPR040131">
    <property type="entry name" value="MnmG_N"/>
</dbReference>
<comment type="function">
    <text evidence="2 12">NAD-binding protein involved in the addition of a carboxymethylaminomethyl (cmnm) group at the wobble position (U34) of certain tRNAs, forming tRNA-cmnm(5)s(2)U34.</text>
</comment>
<feature type="binding site" evidence="12">
    <location>
        <begin position="13"/>
        <end position="18"/>
    </location>
    <ligand>
        <name>FAD</name>
        <dbReference type="ChEBI" id="CHEBI:57692"/>
    </ligand>
</feature>
<sequence>MFYTESYDVIVIGGGHAGTEAALAPARMGLKTLLLTHNVDTLGQMSCNPAIGGIGKGHLVKEIDAMGGLMATAADQAGIQFRTLNSSKGPAVRATRAQADRVLYRQAVRIALENQPNLDIFQQEVTDILLEQDRVTGVETKMGLKFRAKSVILTAGTFLSGKIHIGMENYAGGRAGDPASVSLAQRLRDLNLRVDRLKTGTPPRIDARTINFDVLAKQHGDEKLPVFSFMGSVDQHPRQIPCYITHTNEQTHELIRNNLDRSPMYAGVIEGIGPRYCPSIEDKVMRFAERNSHQIYLEPEGLTSNEIYPNGISTSLPFDVQVGIVHSMKGMENARIIKPGYAIEYDYFDPRDLKPTLETKAIKGLFFAGQINGTTGYEEAAAQGLLAGINAGLFVQEKDSWYPHRDQAYIGVLVDDLCTLGTKEPYRVFTSRAEYRLLLREDNADSRLMPIAHQLGLIDEKRWARFNQKMENIELERQRLRSIWLHPHSEYLAEANELLNSPLTREASGEDLLRRPEVNYQSLTQLTPFAPAIEDKEAAEQVEIAIKYQGYIEHQQEEIARHKRYENTAIPENFDYAAVAGLSNEVRSKLSQHRPSSIGQASRISGVTPAAISILLVNLKKQGMLKRGE</sequence>
<comment type="cofactor">
    <cofactor evidence="1 12">
        <name>FAD</name>
        <dbReference type="ChEBI" id="CHEBI:57692"/>
    </cofactor>
</comment>
<dbReference type="NCBIfam" id="TIGR00136">
    <property type="entry name" value="mnmG_gidA"/>
    <property type="match status" value="1"/>
</dbReference>
<comment type="subunit">
    <text evidence="10 12">Homodimer. Heterotetramer of two MnmE and two MnmG subunits.</text>
</comment>
<proteinExistence type="inferred from homology"/>
<dbReference type="GO" id="GO:0050660">
    <property type="term" value="F:flavin adenine dinucleotide binding"/>
    <property type="evidence" value="ECO:0007669"/>
    <property type="project" value="UniProtKB-UniRule"/>
</dbReference>
<dbReference type="PROSITE" id="PS01280">
    <property type="entry name" value="GIDA_1"/>
    <property type="match status" value="1"/>
</dbReference>
<evidence type="ECO:0000256" key="5">
    <source>
        <dbReference type="ARBA" id="ARBA00022490"/>
    </source>
</evidence>
<evidence type="ECO:0000313" key="14">
    <source>
        <dbReference type="EMBL" id="STO70564.1"/>
    </source>
</evidence>
<dbReference type="GO" id="GO:0002098">
    <property type="term" value="P:tRNA wobble uridine modification"/>
    <property type="evidence" value="ECO:0007669"/>
    <property type="project" value="InterPro"/>
</dbReference>
<evidence type="ECO:0000256" key="4">
    <source>
        <dbReference type="ARBA" id="ARBA00020461"/>
    </source>
</evidence>
<dbReference type="SMART" id="SM01228">
    <property type="entry name" value="GIDA_assoc_3"/>
    <property type="match status" value="1"/>
</dbReference>
<evidence type="ECO:0000256" key="7">
    <source>
        <dbReference type="ARBA" id="ARBA00022694"/>
    </source>
</evidence>
<dbReference type="InterPro" id="IPR002218">
    <property type="entry name" value="MnmG-rel"/>
</dbReference>
<dbReference type="InterPro" id="IPR004416">
    <property type="entry name" value="MnmG"/>
</dbReference>
<dbReference type="SUPFAM" id="SSF51905">
    <property type="entry name" value="FAD/NAD(P)-binding domain"/>
    <property type="match status" value="1"/>
</dbReference>
<dbReference type="FunFam" id="3.50.50.60:FF:000002">
    <property type="entry name" value="tRNA uridine 5-carboxymethylaminomethyl modification enzyme MnmG"/>
    <property type="match status" value="1"/>
</dbReference>
<feature type="binding site" evidence="12">
    <location>
        <begin position="273"/>
        <end position="287"/>
    </location>
    <ligand>
        <name>NAD(+)</name>
        <dbReference type="ChEBI" id="CHEBI:57540"/>
    </ligand>
</feature>
<name>A0A377I5L2_AVIPA</name>
<evidence type="ECO:0000256" key="3">
    <source>
        <dbReference type="ARBA" id="ARBA00007653"/>
    </source>
</evidence>
<dbReference type="InterPro" id="IPR044920">
    <property type="entry name" value="MnmG_C_subdom_sf"/>
</dbReference>
<dbReference type="Pfam" id="PF01134">
    <property type="entry name" value="GIDA"/>
    <property type="match status" value="1"/>
</dbReference>
<dbReference type="InterPro" id="IPR020595">
    <property type="entry name" value="MnmG-rel_CS"/>
</dbReference>
<reference evidence="14 15" key="1">
    <citation type="submission" date="2018-06" db="EMBL/GenBank/DDBJ databases">
        <authorList>
            <consortium name="Pathogen Informatics"/>
            <person name="Doyle S."/>
        </authorList>
    </citation>
    <scope>NUCLEOTIDE SEQUENCE [LARGE SCALE GENOMIC DNA]</scope>
    <source>
        <strain evidence="14 15">NCTC11296</strain>
    </source>
</reference>
<organism evidence="14 15">
    <name type="scientific">Avibacterium paragallinarum</name>
    <name type="common">Haemophilus gallinarum</name>
    <dbReference type="NCBI Taxonomy" id="728"/>
    <lineage>
        <taxon>Bacteria</taxon>
        <taxon>Pseudomonadati</taxon>
        <taxon>Pseudomonadota</taxon>
        <taxon>Gammaproteobacteria</taxon>
        <taxon>Pasteurellales</taxon>
        <taxon>Pasteurellaceae</taxon>
        <taxon>Avibacterium</taxon>
    </lineage>
</organism>
<dbReference type="InterPro" id="IPR049312">
    <property type="entry name" value="GIDA_C_N"/>
</dbReference>
<dbReference type="EMBL" id="UGHK01000001">
    <property type="protein sequence ID" value="STO70564.1"/>
    <property type="molecule type" value="Genomic_DNA"/>
</dbReference>
<dbReference type="Pfam" id="PF13932">
    <property type="entry name" value="SAM_GIDA_C"/>
    <property type="match status" value="1"/>
</dbReference>
<dbReference type="FunFam" id="3.50.50.60:FF:000010">
    <property type="entry name" value="tRNA uridine 5-carboxymethylaminomethyl modification enzyme MnmG"/>
    <property type="match status" value="1"/>
</dbReference>
<dbReference type="PROSITE" id="PS01281">
    <property type="entry name" value="GIDA_2"/>
    <property type="match status" value="1"/>
</dbReference>
<keyword evidence="5 12" id="KW-0963">Cytoplasm</keyword>
<dbReference type="Gene3D" id="1.10.10.1800">
    <property type="entry name" value="tRNA uridine 5-carboxymethylaminomethyl modification enzyme MnmG/GidA"/>
    <property type="match status" value="1"/>
</dbReference>
<evidence type="ECO:0000313" key="15">
    <source>
        <dbReference type="Proteomes" id="UP000254465"/>
    </source>
</evidence>
<dbReference type="FunFam" id="1.10.10.1800:FF:000001">
    <property type="entry name" value="tRNA uridine 5-carboxymethylaminomethyl modification enzyme MnmG"/>
    <property type="match status" value="1"/>
</dbReference>
<evidence type="ECO:0000256" key="11">
    <source>
        <dbReference type="ARBA" id="ARBA00031800"/>
    </source>
</evidence>
<evidence type="ECO:0000256" key="12">
    <source>
        <dbReference type="HAMAP-Rule" id="MF_00129"/>
    </source>
</evidence>
<feature type="binding site" evidence="12">
    <location>
        <position position="125"/>
    </location>
    <ligand>
        <name>FAD</name>
        <dbReference type="ChEBI" id="CHEBI:57692"/>
    </ligand>
</feature>
<dbReference type="Gene3D" id="3.50.50.60">
    <property type="entry name" value="FAD/NAD(P)-binding domain"/>
    <property type="match status" value="2"/>
</dbReference>
<evidence type="ECO:0000259" key="13">
    <source>
        <dbReference type="SMART" id="SM01228"/>
    </source>
</evidence>